<dbReference type="EMBL" id="UYJE01007768">
    <property type="protein sequence ID" value="VDI57762.1"/>
    <property type="molecule type" value="Genomic_DNA"/>
</dbReference>
<dbReference type="InterPro" id="IPR027806">
    <property type="entry name" value="HARBI1_dom"/>
</dbReference>
<dbReference type="Pfam" id="PF13613">
    <property type="entry name" value="HTH_Tnp_4"/>
    <property type="match status" value="1"/>
</dbReference>
<evidence type="ECO:0000256" key="2">
    <source>
        <dbReference type="ARBA" id="ARBA00022723"/>
    </source>
</evidence>
<keyword evidence="2" id="KW-0479">Metal-binding</keyword>
<dbReference type="AlphaFoldDB" id="A0A8B6G2H7"/>
<proteinExistence type="predicted"/>
<dbReference type="GO" id="GO:0046872">
    <property type="term" value="F:metal ion binding"/>
    <property type="evidence" value="ECO:0007669"/>
    <property type="project" value="UniProtKB-KW"/>
</dbReference>
<sequence>MEDIHCNFTLLGKLESGNTVETTQASESEKMEKMRSEFQRLTTENINLKERVSEMKLTPNSLYGKEDKVKYLPEYLTLMKVFQLLELYIPESSRSPIFKFEKLMLVLMKLRLNLPIQDLACRFEVSKSTVSIIFNSVIHVLYGRMKDFIFWLDGKQLQLTMPMEFRKKFWSKRDVILADRGFDILESVGLMSAEVKIPAFTKGKSQLSPHEVESTRKIAHVRMHVERVIGLVRNKYTILQDTLPIDLMQSDEGKDPLVDEIVAVCCSLTNLCESVVPLD</sequence>
<dbReference type="PANTHER" id="PTHR23080">
    <property type="entry name" value="THAP DOMAIN PROTEIN"/>
    <property type="match status" value="1"/>
</dbReference>
<organism evidence="5 6">
    <name type="scientific">Mytilus galloprovincialis</name>
    <name type="common">Mediterranean mussel</name>
    <dbReference type="NCBI Taxonomy" id="29158"/>
    <lineage>
        <taxon>Eukaryota</taxon>
        <taxon>Metazoa</taxon>
        <taxon>Spiralia</taxon>
        <taxon>Lophotrochozoa</taxon>
        <taxon>Mollusca</taxon>
        <taxon>Bivalvia</taxon>
        <taxon>Autobranchia</taxon>
        <taxon>Pteriomorphia</taxon>
        <taxon>Mytilida</taxon>
        <taxon>Mytiloidea</taxon>
        <taxon>Mytilidae</taxon>
        <taxon>Mytilinae</taxon>
        <taxon>Mytilus</taxon>
    </lineage>
</organism>
<dbReference type="InterPro" id="IPR027805">
    <property type="entry name" value="Transposase_HTH_dom"/>
</dbReference>
<protein>
    <recommendedName>
        <fullName evidence="7">DDE Tnp4 domain-containing protein</fullName>
    </recommendedName>
</protein>
<evidence type="ECO:0000313" key="6">
    <source>
        <dbReference type="Proteomes" id="UP000596742"/>
    </source>
</evidence>
<evidence type="ECO:0000259" key="4">
    <source>
        <dbReference type="Pfam" id="PF13613"/>
    </source>
</evidence>
<evidence type="ECO:0000259" key="3">
    <source>
        <dbReference type="Pfam" id="PF13359"/>
    </source>
</evidence>
<comment type="caution">
    <text evidence="5">The sequence shown here is derived from an EMBL/GenBank/DDBJ whole genome shotgun (WGS) entry which is preliminary data.</text>
</comment>
<name>A0A8B6G2H7_MYTGA</name>
<dbReference type="Pfam" id="PF13359">
    <property type="entry name" value="DDE_Tnp_4"/>
    <property type="match status" value="1"/>
</dbReference>
<feature type="domain" description="Transposase Helix-turn-helix" evidence="4">
    <location>
        <begin position="100"/>
        <end position="146"/>
    </location>
</feature>
<evidence type="ECO:0000313" key="5">
    <source>
        <dbReference type="EMBL" id="VDI57762.1"/>
    </source>
</evidence>
<accession>A0A8B6G2H7</accession>
<comment type="cofactor">
    <cofactor evidence="1">
        <name>a divalent metal cation</name>
        <dbReference type="ChEBI" id="CHEBI:60240"/>
    </cofactor>
</comment>
<evidence type="ECO:0008006" key="7">
    <source>
        <dbReference type="Google" id="ProtNLM"/>
    </source>
</evidence>
<dbReference type="OrthoDB" id="7331812at2759"/>
<dbReference type="Proteomes" id="UP000596742">
    <property type="component" value="Unassembled WGS sequence"/>
</dbReference>
<reference evidence="5" key="1">
    <citation type="submission" date="2018-11" db="EMBL/GenBank/DDBJ databases">
        <authorList>
            <person name="Alioto T."/>
            <person name="Alioto T."/>
        </authorList>
    </citation>
    <scope>NUCLEOTIDE SEQUENCE</scope>
</reference>
<keyword evidence="6" id="KW-1185">Reference proteome</keyword>
<gene>
    <name evidence="5" type="ORF">MGAL_10B021134</name>
</gene>
<evidence type="ECO:0000256" key="1">
    <source>
        <dbReference type="ARBA" id="ARBA00001968"/>
    </source>
</evidence>
<feature type="domain" description="DDE Tnp4" evidence="3">
    <location>
        <begin position="167"/>
        <end position="270"/>
    </location>
</feature>